<evidence type="ECO:0000313" key="4">
    <source>
        <dbReference type="WBParaSite" id="TCLT_0000925401-mRNA-1"/>
    </source>
</evidence>
<reference evidence="2 3" key="2">
    <citation type="submission" date="2018-11" db="EMBL/GenBank/DDBJ databases">
        <authorList>
            <consortium name="Pathogen Informatics"/>
        </authorList>
    </citation>
    <scope>NUCLEOTIDE SEQUENCE [LARGE SCALE GENOMIC DNA]</scope>
</reference>
<feature type="coiled-coil region" evidence="1">
    <location>
        <begin position="42"/>
        <end position="103"/>
    </location>
</feature>
<keyword evidence="1" id="KW-0175">Coiled coil</keyword>
<accession>A0A158RCX7</accession>
<sequence>MTDAPMADDSDSIYPSKPPNLFEVAQSSIVAAKEDPAFMQKEMEYNTHIKSLEKLIQELQSKQTQKKKLARNDQELSALDKEKALLQLEYSSALNDIQRLKDDIRPTVNFRTELERRFEECRYRLSCALETIHEYEDEVLMLKSRAAEYESKSQESNCLTNHNDNSKKGLDQIYEYTEQLEKQFAEQVEIIEALKQKIMQSMKTNGNLSFPKIEDELAKFRSSQLEEGNCLLVDAIQTLLRLLSDSTDYDHEMIPNSDLS</sequence>
<dbReference type="Proteomes" id="UP000276776">
    <property type="component" value="Unassembled WGS sequence"/>
</dbReference>
<dbReference type="OrthoDB" id="5917544at2759"/>
<dbReference type="STRING" id="103827.A0A158RCX7"/>
<keyword evidence="3" id="KW-1185">Reference proteome</keyword>
<proteinExistence type="predicted"/>
<gene>
    <name evidence="2" type="ORF">TCLT_LOCUS9243</name>
</gene>
<dbReference type="AlphaFoldDB" id="A0A158RCX7"/>
<dbReference type="WBParaSite" id="TCLT_0000925401-mRNA-1">
    <property type="protein sequence ID" value="TCLT_0000925401-mRNA-1"/>
    <property type="gene ID" value="TCLT_0000925401"/>
</dbReference>
<name>A0A158RCX7_THECL</name>
<evidence type="ECO:0000313" key="3">
    <source>
        <dbReference type="Proteomes" id="UP000276776"/>
    </source>
</evidence>
<evidence type="ECO:0000313" key="2">
    <source>
        <dbReference type="EMBL" id="VDN06861.1"/>
    </source>
</evidence>
<organism evidence="4">
    <name type="scientific">Thelazia callipaeda</name>
    <name type="common">Oriental eyeworm</name>
    <name type="synonym">Parasitic nematode</name>
    <dbReference type="NCBI Taxonomy" id="103827"/>
    <lineage>
        <taxon>Eukaryota</taxon>
        <taxon>Metazoa</taxon>
        <taxon>Ecdysozoa</taxon>
        <taxon>Nematoda</taxon>
        <taxon>Chromadorea</taxon>
        <taxon>Rhabditida</taxon>
        <taxon>Spirurina</taxon>
        <taxon>Spiruromorpha</taxon>
        <taxon>Thelazioidea</taxon>
        <taxon>Thelaziidae</taxon>
        <taxon>Thelazia</taxon>
    </lineage>
</organism>
<reference evidence="4" key="1">
    <citation type="submission" date="2016-04" db="UniProtKB">
        <authorList>
            <consortium name="WormBaseParasite"/>
        </authorList>
    </citation>
    <scope>IDENTIFICATION</scope>
</reference>
<dbReference type="EMBL" id="UYYF01004758">
    <property type="protein sequence ID" value="VDN06861.1"/>
    <property type="molecule type" value="Genomic_DNA"/>
</dbReference>
<protein>
    <submittedName>
        <fullName evidence="4">SWI5-dependent HO expression protein 3</fullName>
    </submittedName>
</protein>
<evidence type="ECO:0000256" key="1">
    <source>
        <dbReference type="SAM" id="Coils"/>
    </source>
</evidence>